<feature type="non-terminal residue" evidence="11">
    <location>
        <position position="1"/>
    </location>
</feature>
<evidence type="ECO:0000256" key="6">
    <source>
        <dbReference type="ARBA" id="ARBA00023134"/>
    </source>
</evidence>
<dbReference type="InterPro" id="IPR036925">
    <property type="entry name" value="TIF_IF2_dom3_sf"/>
</dbReference>
<dbReference type="InterPro" id="IPR015760">
    <property type="entry name" value="TIF_IF2"/>
</dbReference>
<evidence type="ECO:0000256" key="2">
    <source>
        <dbReference type="ARBA" id="ARBA00020675"/>
    </source>
</evidence>
<dbReference type="SUPFAM" id="SSF52156">
    <property type="entry name" value="Initiation factor IF2/eIF5b, domain 3"/>
    <property type="match status" value="1"/>
</dbReference>
<reference evidence="11 12" key="1">
    <citation type="journal article" date="2018" name="Nat. Biotechnol.">
        <title>A standardized bacterial taxonomy based on genome phylogeny substantially revises the tree of life.</title>
        <authorList>
            <person name="Parks D.H."/>
            <person name="Chuvochina M."/>
            <person name="Waite D.W."/>
            <person name="Rinke C."/>
            <person name="Skarshewski A."/>
            <person name="Chaumeil P.A."/>
            <person name="Hugenholtz P."/>
        </authorList>
    </citation>
    <scope>NUCLEOTIDE SEQUENCE [LARGE SCALE GENOMIC DNA]</scope>
    <source>
        <strain evidence="11">UBA10948</strain>
    </source>
</reference>
<dbReference type="InterPro" id="IPR023115">
    <property type="entry name" value="TIF_IF2_dom3"/>
</dbReference>
<evidence type="ECO:0000256" key="7">
    <source>
        <dbReference type="NCBIfam" id="TIGR00487"/>
    </source>
</evidence>
<evidence type="ECO:0000256" key="3">
    <source>
        <dbReference type="ARBA" id="ARBA00022540"/>
    </source>
</evidence>
<dbReference type="GO" id="GO:0003743">
    <property type="term" value="F:translation initiation factor activity"/>
    <property type="evidence" value="ECO:0007669"/>
    <property type="project" value="UniProtKB-UniRule"/>
</dbReference>
<dbReference type="PANTHER" id="PTHR43381">
    <property type="entry name" value="TRANSLATION INITIATION FACTOR IF-2-RELATED"/>
    <property type="match status" value="1"/>
</dbReference>
<dbReference type="InterPro" id="IPR044145">
    <property type="entry name" value="IF2_II"/>
</dbReference>
<dbReference type="STRING" id="378794.GCA_001570625_01285"/>
<keyword evidence="6" id="KW-0342">GTP-binding</keyword>
<dbReference type="PROSITE" id="PS01176">
    <property type="entry name" value="IF2"/>
    <property type="match status" value="1"/>
</dbReference>
<dbReference type="Proteomes" id="UP000263273">
    <property type="component" value="Unassembled WGS sequence"/>
</dbReference>
<accession>A0A354YWM8</accession>
<dbReference type="GO" id="GO:0003924">
    <property type="term" value="F:GTPase activity"/>
    <property type="evidence" value="ECO:0007669"/>
    <property type="project" value="InterPro"/>
</dbReference>
<evidence type="ECO:0000256" key="4">
    <source>
        <dbReference type="ARBA" id="ARBA00022741"/>
    </source>
</evidence>
<feature type="domain" description="Translation initiation factor IF- 2" evidence="9">
    <location>
        <begin position="145"/>
        <end position="260"/>
    </location>
</feature>
<keyword evidence="3 8" id="KW-0396">Initiation factor</keyword>
<evidence type="ECO:0000259" key="9">
    <source>
        <dbReference type="Pfam" id="PF11987"/>
    </source>
</evidence>
<dbReference type="FunFam" id="3.40.50.10050:FF:000001">
    <property type="entry name" value="Translation initiation factor IF-2"/>
    <property type="match status" value="1"/>
</dbReference>
<dbReference type="Pfam" id="PF11987">
    <property type="entry name" value="IF-2"/>
    <property type="match status" value="1"/>
</dbReference>
<name>A0A354YWM8_9FIRM</name>
<dbReference type="GO" id="GO:0005525">
    <property type="term" value="F:GTP binding"/>
    <property type="evidence" value="ECO:0007669"/>
    <property type="project" value="UniProtKB-KW"/>
</dbReference>
<evidence type="ECO:0000313" key="12">
    <source>
        <dbReference type="Proteomes" id="UP000263273"/>
    </source>
</evidence>
<evidence type="ECO:0000259" key="10">
    <source>
        <dbReference type="Pfam" id="PF22042"/>
    </source>
</evidence>
<evidence type="ECO:0000256" key="5">
    <source>
        <dbReference type="ARBA" id="ARBA00022917"/>
    </source>
</evidence>
<organism evidence="11 12">
    <name type="scientific">Syntrophomonas wolfei</name>
    <dbReference type="NCBI Taxonomy" id="863"/>
    <lineage>
        <taxon>Bacteria</taxon>
        <taxon>Bacillati</taxon>
        <taxon>Bacillota</taxon>
        <taxon>Clostridia</taxon>
        <taxon>Eubacteriales</taxon>
        <taxon>Syntrophomonadaceae</taxon>
        <taxon>Syntrophomonas</taxon>
    </lineage>
</organism>
<dbReference type="SUPFAM" id="SSF50447">
    <property type="entry name" value="Translation proteins"/>
    <property type="match status" value="2"/>
</dbReference>
<protein>
    <recommendedName>
        <fullName evidence="2 7">Translation initiation factor IF-2</fullName>
    </recommendedName>
</protein>
<evidence type="ECO:0000256" key="1">
    <source>
        <dbReference type="ARBA" id="ARBA00007733"/>
    </source>
</evidence>
<dbReference type="Gene3D" id="2.40.30.10">
    <property type="entry name" value="Translation factors"/>
    <property type="match status" value="2"/>
</dbReference>
<feature type="domain" description="Elongation factor G-like" evidence="10">
    <location>
        <begin position="47"/>
        <end position="124"/>
    </location>
</feature>
<dbReference type="FunFam" id="2.40.30.10:FF:000008">
    <property type="entry name" value="Translation initiation factor IF-2"/>
    <property type="match status" value="1"/>
</dbReference>
<gene>
    <name evidence="11" type="primary">infB</name>
    <name evidence="11" type="ORF">DDZ44_04170</name>
</gene>
<dbReference type="InterPro" id="IPR000178">
    <property type="entry name" value="TF_IF2_bacterial-like"/>
</dbReference>
<comment type="caution">
    <text evidence="11">The sequence shown here is derived from an EMBL/GenBank/DDBJ whole genome shotgun (WGS) entry which is preliminary data.</text>
</comment>
<dbReference type="FunFam" id="2.40.30.10:FF:000007">
    <property type="entry name" value="Translation initiation factor IF-2"/>
    <property type="match status" value="1"/>
</dbReference>
<dbReference type="GO" id="GO:0005829">
    <property type="term" value="C:cytosol"/>
    <property type="evidence" value="ECO:0007669"/>
    <property type="project" value="TreeGrafter"/>
</dbReference>
<dbReference type="Gene3D" id="3.40.50.10050">
    <property type="entry name" value="Translation initiation factor IF- 2, domain 3"/>
    <property type="match status" value="1"/>
</dbReference>
<keyword evidence="4" id="KW-0547">Nucleotide-binding</keyword>
<evidence type="ECO:0000256" key="8">
    <source>
        <dbReference type="RuleBase" id="RU000644"/>
    </source>
</evidence>
<dbReference type="AlphaFoldDB" id="A0A354YWM8"/>
<comment type="similarity">
    <text evidence="1 8">Belongs to the TRAFAC class translation factor GTPase superfamily. Classic translation factor GTPase family. IF-2 subfamily.</text>
</comment>
<evidence type="ECO:0000313" key="11">
    <source>
        <dbReference type="EMBL" id="HBK53116.1"/>
    </source>
</evidence>
<sequence>VISEEWGGDTIFVPVSAKSGEGIENLLEMILLVAEMNEIRANPDRAAYGLVVEGELDKGRGAVATVLVLNGTLKIGDYVICGTNWCRVRAMIDDRGKRVEKALPSMPVEIMGWSGVPEAGGKVQVCDEKVAKEIISLRLSEKKIEEQKQSSRVSLDEFFQQMKDAEIKELTLIIKGDVQGSVEALRQSLLRLATSEVKVNVIHSAVGAITETDVMLASASNAIIIGFNIRPDSKARKYAEDEKIDVRMYRVIYEAIDDVKKAMSGLLDPEYKEKFLGRAAVRALFKVPNVGVIAGSYVIDGKIQRNASVRVLRDGVIVYEGQLSSLKRFKDDAKEVVENYECGIGIRDFNDVKEGDIIEAYTLEEIPREL</sequence>
<dbReference type="CDD" id="cd03702">
    <property type="entry name" value="IF2_mtIF2_II"/>
    <property type="match status" value="1"/>
</dbReference>
<dbReference type="NCBIfam" id="TIGR00487">
    <property type="entry name" value="IF-2"/>
    <property type="match status" value="1"/>
</dbReference>
<keyword evidence="5 8" id="KW-0648">Protein biosynthesis</keyword>
<dbReference type="InterPro" id="IPR009000">
    <property type="entry name" value="Transl_B-barrel_sf"/>
</dbReference>
<proteinExistence type="inferred from homology"/>
<dbReference type="CDD" id="cd03692">
    <property type="entry name" value="mtIF2_IVc"/>
    <property type="match status" value="1"/>
</dbReference>
<dbReference type="PANTHER" id="PTHR43381:SF5">
    <property type="entry name" value="TR-TYPE G DOMAIN-CONTAINING PROTEIN"/>
    <property type="match status" value="1"/>
</dbReference>
<dbReference type="InterPro" id="IPR027417">
    <property type="entry name" value="P-loop_NTPase"/>
</dbReference>
<dbReference type="Gene3D" id="3.40.50.300">
    <property type="entry name" value="P-loop containing nucleotide triphosphate hydrolases"/>
    <property type="match status" value="1"/>
</dbReference>
<comment type="function">
    <text evidence="8">One of the essential components for the initiation of protein synthesis. Protects formylmethionyl-tRNA from spontaneous hydrolysis and promotes its binding to the 30S ribosomal subunits. Also involved in the hydrolysis of GTP during the formation of the 70S ribosomal complex.</text>
</comment>
<dbReference type="EMBL" id="DNZF01000090">
    <property type="protein sequence ID" value="HBK53116.1"/>
    <property type="molecule type" value="Genomic_DNA"/>
</dbReference>
<dbReference type="Pfam" id="PF22042">
    <property type="entry name" value="EF-G_D2"/>
    <property type="match status" value="1"/>
</dbReference>
<dbReference type="InterPro" id="IPR053905">
    <property type="entry name" value="EF-G-like_DII"/>
</dbReference>